<dbReference type="PANTHER" id="PTHR34472">
    <property type="entry name" value="SULFUR CARRIER PROTEIN THIS"/>
    <property type="match status" value="1"/>
</dbReference>
<dbReference type="AlphaFoldDB" id="A0A1U9KAZ8"/>
<dbReference type="InterPro" id="IPR012675">
    <property type="entry name" value="Beta-grasp_dom_sf"/>
</dbReference>
<accession>A0A1U9KAZ8</accession>
<dbReference type="NCBIfam" id="TIGR01683">
    <property type="entry name" value="thiS"/>
    <property type="match status" value="1"/>
</dbReference>
<dbReference type="InterPro" id="IPR016155">
    <property type="entry name" value="Mopterin_synth/thiamin_S_b"/>
</dbReference>
<dbReference type="OrthoDB" id="9798559at2"/>
<dbReference type="Pfam" id="PF02597">
    <property type="entry name" value="ThiS"/>
    <property type="match status" value="1"/>
</dbReference>
<protein>
    <submittedName>
        <fullName evidence="1">Thiamine biosynthesis protein ThiS</fullName>
    </submittedName>
</protein>
<dbReference type="InterPro" id="IPR003749">
    <property type="entry name" value="ThiS/MoaD-like"/>
</dbReference>
<dbReference type="Proteomes" id="UP000188603">
    <property type="component" value="Chromosome"/>
</dbReference>
<gene>
    <name evidence="1" type="ORF">B0W44_17375</name>
</gene>
<dbReference type="STRING" id="1471761.B0W44_17375"/>
<dbReference type="RefSeq" id="WP_077721120.1">
    <property type="nucleotide sequence ID" value="NZ_CP019699.1"/>
</dbReference>
<dbReference type="InterPro" id="IPR010035">
    <property type="entry name" value="Thi_S"/>
</dbReference>
<dbReference type="PANTHER" id="PTHR34472:SF1">
    <property type="entry name" value="SULFUR CARRIER PROTEIN THIS"/>
    <property type="match status" value="1"/>
</dbReference>
<organism evidence="1 2">
    <name type="scientific">Novibacillus thermophilus</name>
    <dbReference type="NCBI Taxonomy" id="1471761"/>
    <lineage>
        <taxon>Bacteria</taxon>
        <taxon>Bacillati</taxon>
        <taxon>Bacillota</taxon>
        <taxon>Bacilli</taxon>
        <taxon>Bacillales</taxon>
        <taxon>Thermoactinomycetaceae</taxon>
        <taxon>Novibacillus</taxon>
    </lineage>
</organism>
<evidence type="ECO:0000313" key="1">
    <source>
        <dbReference type="EMBL" id="AQS57249.1"/>
    </source>
</evidence>
<name>A0A1U9KAZ8_9BACL</name>
<dbReference type="Gene3D" id="3.10.20.30">
    <property type="match status" value="1"/>
</dbReference>
<evidence type="ECO:0000313" key="2">
    <source>
        <dbReference type="Proteomes" id="UP000188603"/>
    </source>
</evidence>
<sequence length="67" mass="7753">MELHVNGREVTLDDSVQTISDLLQFFHLQDRIVIVEHNREIVDKEHYPSKKLDQGDRVEIVHFVGGG</sequence>
<proteinExistence type="predicted"/>
<reference evidence="1 2" key="1">
    <citation type="journal article" date="2015" name="Int. J. Syst. Evol. Microbiol.">
        <title>Novibacillus thermophilus gen. nov., sp. nov., a Gram-staining-negative and moderately thermophilic member of the family Thermoactinomycetaceae.</title>
        <authorList>
            <person name="Yang G."/>
            <person name="Chen J."/>
            <person name="Zhou S."/>
        </authorList>
    </citation>
    <scope>NUCLEOTIDE SEQUENCE [LARGE SCALE GENOMIC DNA]</scope>
    <source>
        <strain evidence="1 2">SG-1</strain>
    </source>
</reference>
<keyword evidence="2" id="KW-1185">Reference proteome</keyword>
<dbReference type="KEGG" id="ntr:B0W44_17375"/>
<dbReference type="SUPFAM" id="SSF54285">
    <property type="entry name" value="MoaD/ThiS"/>
    <property type="match status" value="1"/>
</dbReference>
<dbReference type="EMBL" id="CP019699">
    <property type="protein sequence ID" value="AQS57249.1"/>
    <property type="molecule type" value="Genomic_DNA"/>
</dbReference>
<dbReference type="CDD" id="cd00565">
    <property type="entry name" value="Ubl_ThiS"/>
    <property type="match status" value="1"/>
</dbReference>